<dbReference type="STRING" id="400092.PKOR_19695"/>
<keyword evidence="3" id="KW-0813">Transport</keyword>
<evidence type="ECO:0000313" key="6">
    <source>
        <dbReference type="EMBL" id="AKD04913.1"/>
    </source>
</evidence>
<evidence type="ECO:0000256" key="3">
    <source>
        <dbReference type="ARBA" id="ARBA00022448"/>
    </source>
</evidence>
<dbReference type="Proteomes" id="UP000033109">
    <property type="component" value="Chromosome"/>
</dbReference>
<dbReference type="KEGG" id="pko:PKOR_19695"/>
<name>A0A0E3ZGG2_9BACT</name>
<dbReference type="GO" id="GO:0005829">
    <property type="term" value="C:cytosol"/>
    <property type="evidence" value="ECO:0007669"/>
    <property type="project" value="TreeGrafter"/>
</dbReference>
<dbReference type="SMART" id="SM00893">
    <property type="entry name" value="ETF"/>
    <property type="match status" value="1"/>
</dbReference>
<dbReference type="InterPro" id="IPR014729">
    <property type="entry name" value="Rossmann-like_a/b/a_fold"/>
</dbReference>
<dbReference type="PANTHER" id="PTHR21294">
    <property type="entry name" value="ELECTRON TRANSFER FLAVOPROTEIN BETA-SUBUNIT"/>
    <property type="match status" value="1"/>
</dbReference>
<accession>A0A0E3ZGG2</accession>
<dbReference type="PIRSF" id="PIRSF000090">
    <property type="entry name" value="Beta-ETF"/>
    <property type="match status" value="1"/>
</dbReference>
<dbReference type="HOGENOM" id="CLU_060196_1_0_10"/>
<dbReference type="EMBL" id="CP009621">
    <property type="protein sequence ID" value="AKD04913.1"/>
    <property type="molecule type" value="Genomic_DNA"/>
</dbReference>
<dbReference type="CDD" id="cd01714">
    <property type="entry name" value="ETF_beta"/>
    <property type="match status" value="1"/>
</dbReference>
<evidence type="ECO:0000259" key="5">
    <source>
        <dbReference type="SMART" id="SM00893"/>
    </source>
</evidence>
<proteinExistence type="inferred from homology"/>
<dbReference type="SUPFAM" id="SSF52402">
    <property type="entry name" value="Adenine nucleotide alpha hydrolases-like"/>
    <property type="match status" value="1"/>
</dbReference>
<dbReference type="RefSeq" id="WP_046312958.1">
    <property type="nucleotide sequence ID" value="NZ_CBCSCY010000025.1"/>
</dbReference>
<reference evidence="6 7" key="1">
    <citation type="journal article" date="2015" name="Sci. Rep.">
        <title>Unraveling adaptation of Pontibacter korlensis to radiation and infertility in desert through complete genome and comparative transcriptomic analysis.</title>
        <authorList>
            <person name="Dai J."/>
            <person name="Dai W."/>
            <person name="Qiu C."/>
            <person name="Yang Z."/>
            <person name="Zhang Y."/>
            <person name="Zhou M."/>
            <person name="Zhang L."/>
            <person name="Fang C."/>
            <person name="Gao Q."/>
            <person name="Yang Q."/>
            <person name="Li X."/>
            <person name="Wang Z."/>
            <person name="Wang Z."/>
            <person name="Jia Z."/>
            <person name="Chen X."/>
        </authorList>
    </citation>
    <scope>NUCLEOTIDE SEQUENCE [LARGE SCALE GENOMIC DNA]</scope>
    <source>
        <strain evidence="6 7">X14-1T</strain>
    </source>
</reference>
<dbReference type="InterPro" id="IPR033948">
    <property type="entry name" value="ETF_beta_N"/>
</dbReference>
<protein>
    <recommendedName>
        <fullName evidence="2">Electron transfer flavoprotein subunit beta</fullName>
    </recommendedName>
</protein>
<dbReference type="PANTHER" id="PTHR21294:SF8">
    <property type="entry name" value="ELECTRON TRANSFER FLAVOPROTEIN SUBUNIT BETA"/>
    <property type="match status" value="1"/>
</dbReference>
<dbReference type="InterPro" id="IPR012255">
    <property type="entry name" value="ETF_b"/>
</dbReference>
<gene>
    <name evidence="6" type="ORF">PKOR_19695</name>
</gene>
<sequence length="246" mass="26909">MKILVCISNVPDTTSKINFTADNKEFDKNGVQFVINPWDEYALTRAIELKEAKGGTVTVLNVGEADAEPNIRKALAIGADEAIRVNAQPKDAFFVAQQIAAIAKENKYDLILMGKESIDYNGSQVHNMVGELLGIPTVVPAFKLDMVDDTTARLEREIEGGKEVVEVKLPFVASAQQPMSEPRIPNMRGIMTARTKPLKVVEPVGAEAKAEYVNYSKPEKKSGVKMIAPENAGELITLLRNEAKVL</sequence>
<keyword evidence="7" id="KW-1185">Reference proteome</keyword>
<feature type="domain" description="Electron transfer flavoprotein alpha/beta-subunit N-terminal" evidence="5">
    <location>
        <begin position="23"/>
        <end position="210"/>
    </location>
</feature>
<keyword evidence="4" id="KW-0249">Electron transport</keyword>
<evidence type="ECO:0000256" key="4">
    <source>
        <dbReference type="ARBA" id="ARBA00022982"/>
    </source>
</evidence>
<dbReference type="PATRIC" id="fig|400092.3.peg.4309"/>
<dbReference type="Pfam" id="PF01012">
    <property type="entry name" value="ETF"/>
    <property type="match status" value="1"/>
</dbReference>
<dbReference type="Gene3D" id="3.40.50.620">
    <property type="entry name" value="HUPs"/>
    <property type="match status" value="1"/>
</dbReference>
<evidence type="ECO:0000256" key="1">
    <source>
        <dbReference type="ARBA" id="ARBA00007557"/>
    </source>
</evidence>
<evidence type="ECO:0000313" key="7">
    <source>
        <dbReference type="Proteomes" id="UP000033109"/>
    </source>
</evidence>
<comment type="similarity">
    <text evidence="1">Belongs to the ETF beta-subunit/FixA family.</text>
</comment>
<dbReference type="AlphaFoldDB" id="A0A0E3ZGG2"/>
<organism evidence="6 7">
    <name type="scientific">Pontibacter korlensis</name>
    <dbReference type="NCBI Taxonomy" id="400092"/>
    <lineage>
        <taxon>Bacteria</taxon>
        <taxon>Pseudomonadati</taxon>
        <taxon>Bacteroidota</taxon>
        <taxon>Cytophagia</taxon>
        <taxon>Cytophagales</taxon>
        <taxon>Hymenobacteraceae</taxon>
        <taxon>Pontibacter</taxon>
    </lineage>
</organism>
<evidence type="ECO:0000256" key="2">
    <source>
        <dbReference type="ARBA" id="ARBA00016797"/>
    </source>
</evidence>
<dbReference type="InterPro" id="IPR014730">
    <property type="entry name" value="ETF_a/b_N"/>
</dbReference>
<dbReference type="GO" id="GO:0009055">
    <property type="term" value="F:electron transfer activity"/>
    <property type="evidence" value="ECO:0007669"/>
    <property type="project" value="InterPro"/>
</dbReference>
<dbReference type="OrthoDB" id="9804960at2"/>